<proteinExistence type="inferred from homology"/>
<protein>
    <submittedName>
        <fullName evidence="6">Universal stress protein</fullName>
    </submittedName>
</protein>
<keyword evidence="3" id="KW-0963">Cytoplasm</keyword>
<comment type="caution">
    <text evidence="6">The sequence shown here is derived from an EMBL/GenBank/DDBJ whole genome shotgun (WGS) entry which is preliminary data.</text>
</comment>
<comment type="function">
    <text evidence="4">Required for resistance to DNA-damaging agents.</text>
</comment>
<evidence type="ECO:0000256" key="1">
    <source>
        <dbReference type="ARBA" id="ARBA00004496"/>
    </source>
</evidence>
<sequence length="289" mass="31459">MGKILIIVDREGTGSALPRGLELAGRLGLDAEVCAFVHAQLGQLKLQGAGRSSIKSHLLAKRKEELEAAVDKLRAGKQKVRLRVLWEQDVSHWVCERCADEAFEFVVKTGQRSETLMHTSTDWTLLRECAAPVLIVADNKWRNTAPVLAALDLTATSATKKKLNDAILREAVELAQAMGEKINIIAAVEVPALLKELDLVDPGKYVSDAREAMAGQIATLARRYALSEKLFKVKRGPVEKVIASEAAARRAQIVVMGCVGRKGVRAKLLGNTAEKVLAHLHTDILALKP</sequence>
<dbReference type="Gene3D" id="3.40.50.12370">
    <property type="match status" value="1"/>
</dbReference>
<dbReference type="Proteomes" id="UP000298050">
    <property type="component" value="Unassembled WGS sequence"/>
</dbReference>
<dbReference type="InterPro" id="IPR006016">
    <property type="entry name" value="UspA"/>
</dbReference>
<dbReference type="EMBL" id="SRLE01000004">
    <property type="protein sequence ID" value="TGD75162.1"/>
    <property type="molecule type" value="Genomic_DNA"/>
</dbReference>
<evidence type="ECO:0000256" key="3">
    <source>
        <dbReference type="ARBA" id="ARBA00022490"/>
    </source>
</evidence>
<name>A0A4Z0M665_9GAMM</name>
<dbReference type="InterPro" id="IPR006015">
    <property type="entry name" value="Universal_stress_UspA"/>
</dbReference>
<evidence type="ECO:0000256" key="4">
    <source>
        <dbReference type="ARBA" id="ARBA00037131"/>
    </source>
</evidence>
<accession>A0A4Z0M665</accession>
<feature type="domain" description="UspA" evidence="5">
    <location>
        <begin position="165"/>
        <end position="287"/>
    </location>
</feature>
<evidence type="ECO:0000259" key="5">
    <source>
        <dbReference type="Pfam" id="PF00582"/>
    </source>
</evidence>
<dbReference type="PANTHER" id="PTHR47892">
    <property type="entry name" value="UNIVERSAL STRESS PROTEIN E"/>
    <property type="match status" value="1"/>
</dbReference>
<dbReference type="PRINTS" id="PR01438">
    <property type="entry name" value="UNVRSLSTRESS"/>
</dbReference>
<dbReference type="GO" id="GO:0005737">
    <property type="term" value="C:cytoplasm"/>
    <property type="evidence" value="ECO:0007669"/>
    <property type="project" value="UniProtKB-SubCell"/>
</dbReference>
<dbReference type="Pfam" id="PF00582">
    <property type="entry name" value="Usp"/>
    <property type="match status" value="1"/>
</dbReference>
<reference evidence="6 7" key="1">
    <citation type="submission" date="2019-04" db="EMBL/GenBank/DDBJ databases">
        <title>Taxonomy of novel Haliea sp. from mangrove soil of West Coast of India.</title>
        <authorList>
            <person name="Verma A."/>
            <person name="Kumar P."/>
            <person name="Krishnamurthi S."/>
        </authorList>
    </citation>
    <scope>NUCLEOTIDE SEQUENCE [LARGE SCALE GENOMIC DNA]</scope>
    <source>
        <strain evidence="6 7">SAOS-164</strain>
    </source>
</reference>
<comment type="similarity">
    <text evidence="2">Belongs to the universal stress protein A family.</text>
</comment>
<evidence type="ECO:0000313" key="7">
    <source>
        <dbReference type="Proteomes" id="UP000298050"/>
    </source>
</evidence>
<dbReference type="PANTHER" id="PTHR47892:SF1">
    <property type="entry name" value="UNIVERSAL STRESS PROTEIN E"/>
    <property type="match status" value="1"/>
</dbReference>
<keyword evidence="7" id="KW-1185">Reference proteome</keyword>
<evidence type="ECO:0000313" key="6">
    <source>
        <dbReference type="EMBL" id="TGD75162.1"/>
    </source>
</evidence>
<dbReference type="RefSeq" id="WP_135441303.1">
    <property type="nucleotide sequence ID" value="NZ_SRLE01000004.1"/>
</dbReference>
<dbReference type="SUPFAM" id="SSF52402">
    <property type="entry name" value="Adenine nucleotide alpha hydrolases-like"/>
    <property type="match status" value="2"/>
</dbReference>
<dbReference type="AlphaFoldDB" id="A0A4Z0M665"/>
<evidence type="ECO:0000256" key="2">
    <source>
        <dbReference type="ARBA" id="ARBA00008791"/>
    </source>
</evidence>
<gene>
    <name evidence="6" type="ORF">E4634_03935</name>
</gene>
<dbReference type="OrthoDB" id="239260at2"/>
<comment type="subcellular location">
    <subcellularLocation>
        <location evidence="1">Cytoplasm</location>
    </subcellularLocation>
</comment>
<organism evidence="6 7">
    <name type="scientific">Mangrovimicrobium sediminis</name>
    <dbReference type="NCBI Taxonomy" id="2562682"/>
    <lineage>
        <taxon>Bacteria</taxon>
        <taxon>Pseudomonadati</taxon>
        <taxon>Pseudomonadota</taxon>
        <taxon>Gammaproteobacteria</taxon>
        <taxon>Cellvibrionales</taxon>
        <taxon>Halieaceae</taxon>
        <taxon>Mangrovimicrobium</taxon>
    </lineage>
</organism>